<dbReference type="SMART" id="SM00490">
    <property type="entry name" value="HELICc"/>
    <property type="match status" value="1"/>
</dbReference>
<protein>
    <recommendedName>
        <fullName evidence="2">Helicase C-terminal domain-containing protein</fullName>
    </recommendedName>
</protein>
<evidence type="ECO:0000313" key="3">
    <source>
        <dbReference type="EMBL" id="KAA8519130.1"/>
    </source>
</evidence>
<reference evidence="3 4" key="1">
    <citation type="submission" date="2019-09" db="EMBL/GenBank/DDBJ databases">
        <title>A chromosome-level genome assembly of the Chinese tupelo Nyssa sinensis.</title>
        <authorList>
            <person name="Yang X."/>
            <person name="Kang M."/>
            <person name="Yang Y."/>
            <person name="Xiong H."/>
            <person name="Wang M."/>
            <person name="Zhang Z."/>
            <person name="Wang Z."/>
            <person name="Wu H."/>
            <person name="Ma T."/>
            <person name="Liu J."/>
            <person name="Xi Z."/>
        </authorList>
    </citation>
    <scope>NUCLEOTIDE SEQUENCE [LARGE SCALE GENOMIC DNA]</scope>
    <source>
        <strain evidence="3">J267</strain>
        <tissue evidence="3">Leaf</tissue>
    </source>
</reference>
<dbReference type="CDD" id="cd18787">
    <property type="entry name" value="SF2_C_DEAD"/>
    <property type="match status" value="1"/>
</dbReference>
<dbReference type="PROSITE" id="PS51194">
    <property type="entry name" value="HELICASE_CTER"/>
    <property type="match status" value="1"/>
</dbReference>
<dbReference type="PANTHER" id="PTHR47958">
    <property type="entry name" value="ATP-DEPENDENT RNA HELICASE DBP3"/>
    <property type="match status" value="1"/>
</dbReference>
<dbReference type="Gene3D" id="3.40.50.300">
    <property type="entry name" value="P-loop containing nucleotide triphosphate hydrolases"/>
    <property type="match status" value="1"/>
</dbReference>
<evidence type="ECO:0000256" key="1">
    <source>
        <dbReference type="ARBA" id="ARBA00022884"/>
    </source>
</evidence>
<dbReference type="InterPro" id="IPR001650">
    <property type="entry name" value="Helicase_C-like"/>
</dbReference>
<name>A0A5J4ZKB6_9ASTE</name>
<organism evidence="3 4">
    <name type="scientific">Nyssa sinensis</name>
    <dbReference type="NCBI Taxonomy" id="561372"/>
    <lineage>
        <taxon>Eukaryota</taxon>
        <taxon>Viridiplantae</taxon>
        <taxon>Streptophyta</taxon>
        <taxon>Embryophyta</taxon>
        <taxon>Tracheophyta</taxon>
        <taxon>Spermatophyta</taxon>
        <taxon>Magnoliopsida</taxon>
        <taxon>eudicotyledons</taxon>
        <taxon>Gunneridae</taxon>
        <taxon>Pentapetalae</taxon>
        <taxon>asterids</taxon>
        <taxon>Cornales</taxon>
        <taxon>Nyssaceae</taxon>
        <taxon>Nyssa</taxon>
    </lineage>
</organism>
<dbReference type="Proteomes" id="UP000325577">
    <property type="component" value="Linkage Group LG6"/>
</dbReference>
<dbReference type="GO" id="GO:0003723">
    <property type="term" value="F:RNA binding"/>
    <property type="evidence" value="ECO:0007669"/>
    <property type="project" value="UniProtKB-KW"/>
</dbReference>
<feature type="domain" description="Helicase C-terminal" evidence="2">
    <location>
        <begin position="1"/>
        <end position="111"/>
    </location>
</feature>
<dbReference type="AlphaFoldDB" id="A0A5J4ZKB6"/>
<evidence type="ECO:0000259" key="2">
    <source>
        <dbReference type="PROSITE" id="PS51194"/>
    </source>
</evidence>
<keyword evidence="4" id="KW-1185">Reference proteome</keyword>
<gene>
    <name evidence="3" type="ORF">F0562_013396</name>
</gene>
<dbReference type="SUPFAM" id="SSF52540">
    <property type="entry name" value="P-loop containing nucleoside triphosphate hydrolases"/>
    <property type="match status" value="1"/>
</dbReference>
<dbReference type="Pfam" id="PF00271">
    <property type="entry name" value="Helicase_C"/>
    <property type="match status" value="1"/>
</dbReference>
<sequence length="111" mass="13023">MWVKPNWRHEIESSGRLKSRWRKERQQRDCWKQFAARGAIKSLEFKPGKSPIMIATNVAARGLDVKDVKFVINYDFPGSLEDYVYRVGRTRKAGAKGTTYHFLHNYKCKIC</sequence>
<proteinExistence type="predicted"/>
<keyword evidence="1" id="KW-0694">RNA-binding</keyword>
<evidence type="ECO:0000313" key="4">
    <source>
        <dbReference type="Proteomes" id="UP000325577"/>
    </source>
</evidence>
<dbReference type="OrthoDB" id="196131at2759"/>
<accession>A0A5J4ZKB6</accession>
<dbReference type="InterPro" id="IPR027417">
    <property type="entry name" value="P-loop_NTPase"/>
</dbReference>
<dbReference type="EMBL" id="CM018049">
    <property type="protein sequence ID" value="KAA8519130.1"/>
    <property type="molecule type" value="Genomic_DNA"/>
</dbReference>